<protein>
    <submittedName>
        <fullName evidence="7">Transcriptional regulator</fullName>
    </submittedName>
</protein>
<keyword evidence="5" id="KW-0804">Transcription</keyword>
<dbReference type="GO" id="GO:0016987">
    <property type="term" value="F:sigma factor activity"/>
    <property type="evidence" value="ECO:0007669"/>
    <property type="project" value="UniProtKB-KW"/>
</dbReference>
<gene>
    <name evidence="7" type="ORF">MTE01_03130</name>
</gene>
<evidence type="ECO:0000256" key="1">
    <source>
        <dbReference type="ARBA" id="ARBA00010641"/>
    </source>
</evidence>
<dbReference type="InterPro" id="IPR027417">
    <property type="entry name" value="P-loop_NTPase"/>
</dbReference>
<dbReference type="PROSITE" id="PS00622">
    <property type="entry name" value="HTH_LUXR_1"/>
    <property type="match status" value="1"/>
</dbReference>
<proteinExistence type="inferred from homology"/>
<dbReference type="SUPFAM" id="SSF46894">
    <property type="entry name" value="C-terminal effector domain of the bipartite response regulators"/>
    <property type="match status" value="1"/>
</dbReference>
<dbReference type="PROSITE" id="PS50043">
    <property type="entry name" value="HTH_LUXR_2"/>
    <property type="match status" value="1"/>
</dbReference>
<dbReference type="InterPro" id="IPR016032">
    <property type="entry name" value="Sig_transdc_resp-reg_C-effctor"/>
</dbReference>
<organism evidence="7 8">
    <name type="scientific">Microbacterium testaceum</name>
    <name type="common">Aureobacterium testaceum</name>
    <name type="synonym">Brevibacterium testaceum</name>
    <dbReference type="NCBI Taxonomy" id="2033"/>
    <lineage>
        <taxon>Bacteria</taxon>
        <taxon>Bacillati</taxon>
        <taxon>Actinomycetota</taxon>
        <taxon>Actinomycetes</taxon>
        <taxon>Micrococcales</taxon>
        <taxon>Microbacteriaceae</taxon>
        <taxon>Microbacterium</taxon>
    </lineage>
</organism>
<evidence type="ECO:0000313" key="7">
    <source>
        <dbReference type="EMBL" id="GEB44368.1"/>
    </source>
</evidence>
<keyword evidence="4" id="KW-0238">DNA-binding</keyword>
<dbReference type="SUPFAM" id="SSF52540">
    <property type="entry name" value="P-loop containing nucleoside triphosphate hydrolases"/>
    <property type="match status" value="1"/>
</dbReference>
<evidence type="ECO:0000256" key="4">
    <source>
        <dbReference type="ARBA" id="ARBA00023125"/>
    </source>
</evidence>
<name>A0A4Y3QIN4_MICTE</name>
<reference evidence="7 8" key="1">
    <citation type="submission" date="2019-06" db="EMBL/GenBank/DDBJ databases">
        <title>Whole genome shotgun sequence of Microbacterium testaceum NBRC 12675.</title>
        <authorList>
            <person name="Hosoyama A."/>
            <person name="Uohara A."/>
            <person name="Ohji S."/>
            <person name="Ichikawa N."/>
        </authorList>
    </citation>
    <scope>NUCLEOTIDE SEQUENCE [LARGE SCALE GENOMIC DNA]</scope>
    <source>
        <strain evidence="7 8">NBRC 12675</strain>
    </source>
</reference>
<dbReference type="GO" id="GO:0003677">
    <property type="term" value="F:DNA binding"/>
    <property type="evidence" value="ECO:0007669"/>
    <property type="project" value="UniProtKB-KW"/>
</dbReference>
<dbReference type="GO" id="GO:0006352">
    <property type="term" value="P:DNA-templated transcription initiation"/>
    <property type="evidence" value="ECO:0007669"/>
    <property type="project" value="InterPro"/>
</dbReference>
<dbReference type="Pfam" id="PF08281">
    <property type="entry name" value="Sigma70_r4_2"/>
    <property type="match status" value="1"/>
</dbReference>
<dbReference type="InterPro" id="IPR013249">
    <property type="entry name" value="RNA_pol_sigma70_r4_t2"/>
</dbReference>
<evidence type="ECO:0000256" key="3">
    <source>
        <dbReference type="ARBA" id="ARBA00023082"/>
    </source>
</evidence>
<evidence type="ECO:0000259" key="6">
    <source>
        <dbReference type="PROSITE" id="PS50043"/>
    </source>
</evidence>
<dbReference type="PRINTS" id="PR00038">
    <property type="entry name" value="HTHLUXR"/>
</dbReference>
<dbReference type="Gene3D" id="1.10.10.10">
    <property type="entry name" value="Winged helix-like DNA-binding domain superfamily/Winged helix DNA-binding domain"/>
    <property type="match status" value="1"/>
</dbReference>
<accession>A0A4Y3QIN4</accession>
<dbReference type="CDD" id="cd06170">
    <property type="entry name" value="LuxR_C_like"/>
    <property type="match status" value="1"/>
</dbReference>
<comment type="caution">
    <text evidence="7">The sequence shown here is derived from an EMBL/GenBank/DDBJ whole genome shotgun (WGS) entry which is preliminary data.</text>
</comment>
<sequence>MNKELIWGRDEPLCRAMWALDHRRNVLITGGRGAGRTRILSALTTTMSTPSVRVRQRPGGMISVFDSAGAAAVVEEARVPAMVADLVADETTILVDDLDRFPAGLIETLIGAVLHHGATFVAITCPAVVASAVDRRLAAALKTLCEHPRTVSVMIEPLSLADSTRLSDSLRTRHFGSEPGDDVWNSALHRLTGGNPALIEKTVEFAAAAHRLDALMPLDPACDPLTGRIVDIAQDMIASLTSDELCVLSVIRELGPTPLRYLRVAVTAGTLATLRDCGLLSASTDTFNIAACEIAARVAADRLGRAEIEGCRGRVAAGLLGLATSGTRLGIRAVTFCARYAPEPGDECGIATLQQLRDSAALAVARSSRPADAIRMAGLVLDRPGPVPVRSRVALALAYDAVGRGADADVLLADVPPPADPEEATLLVRALVNRLVAIEDGGAQARERLSVISEWLGDDPSWGTIAESAMTMFRILSDPTVEPLEMQIPAARPGADADAVAYRDANVAVLSALRGNGGAAIALMEPRRQRHGLDAEPRLDIYQRHVLTSIMLQHDLPAVRASLRRRMLTARCVDRQDDLTVLAILDAALHARLGDADGIFGSLSCLRLAPSANTRVWTDLLLAVGYAMVGDVINASAALARAEAVPSTWAGRAYGLARTVTHVLIDVIAGRSHLALHRIGLELPLAERHAPVFLPTMLELALRAGMRPSDLLSRATGYARRFDLPALTALIEQVRETLGEPSVRSLDRLTAREREVVLLAASGHTNAVIAERLHLSIRTVESHLHHARTRLGMSRSERFEVVTRVAPRRVFAV</sequence>
<dbReference type="PANTHER" id="PTHR44688">
    <property type="entry name" value="DNA-BINDING TRANSCRIPTIONAL ACTIVATOR DEVR_DOSR"/>
    <property type="match status" value="1"/>
</dbReference>
<dbReference type="InterPro" id="IPR036388">
    <property type="entry name" value="WH-like_DNA-bd_sf"/>
</dbReference>
<evidence type="ECO:0000256" key="5">
    <source>
        <dbReference type="ARBA" id="ARBA00023163"/>
    </source>
</evidence>
<comment type="similarity">
    <text evidence="1">Belongs to the sigma-70 factor family. ECF subfamily.</text>
</comment>
<dbReference type="InterPro" id="IPR000792">
    <property type="entry name" value="Tscrpt_reg_LuxR_C"/>
</dbReference>
<dbReference type="PANTHER" id="PTHR44688:SF16">
    <property type="entry name" value="DNA-BINDING TRANSCRIPTIONAL ACTIVATOR DEVR_DOSR"/>
    <property type="match status" value="1"/>
</dbReference>
<dbReference type="SMART" id="SM00421">
    <property type="entry name" value="HTH_LUXR"/>
    <property type="match status" value="1"/>
</dbReference>
<keyword evidence="2" id="KW-0805">Transcription regulation</keyword>
<feature type="domain" description="HTH luxR-type" evidence="6">
    <location>
        <begin position="742"/>
        <end position="809"/>
    </location>
</feature>
<dbReference type="EMBL" id="BJML01000001">
    <property type="protein sequence ID" value="GEB44368.1"/>
    <property type="molecule type" value="Genomic_DNA"/>
</dbReference>
<dbReference type="AlphaFoldDB" id="A0A4Y3QIN4"/>
<keyword evidence="3" id="KW-0731">Sigma factor</keyword>
<evidence type="ECO:0000313" key="8">
    <source>
        <dbReference type="Proteomes" id="UP000319525"/>
    </source>
</evidence>
<evidence type="ECO:0000256" key="2">
    <source>
        <dbReference type="ARBA" id="ARBA00023015"/>
    </source>
</evidence>
<dbReference type="Proteomes" id="UP000319525">
    <property type="component" value="Unassembled WGS sequence"/>
</dbReference>